<sequence>MIRFNQCIYVVASSFLLSRHSTFLCHQSTVIAAFLAGKLHQSDRLRPSPMNLRLMRILGFLSNLFFK</sequence>
<organism evidence="1 2">
    <name type="scientific">Datura stramonium</name>
    <name type="common">Jimsonweed</name>
    <name type="synonym">Common thornapple</name>
    <dbReference type="NCBI Taxonomy" id="4076"/>
    <lineage>
        <taxon>Eukaryota</taxon>
        <taxon>Viridiplantae</taxon>
        <taxon>Streptophyta</taxon>
        <taxon>Embryophyta</taxon>
        <taxon>Tracheophyta</taxon>
        <taxon>Spermatophyta</taxon>
        <taxon>Magnoliopsida</taxon>
        <taxon>eudicotyledons</taxon>
        <taxon>Gunneridae</taxon>
        <taxon>Pentapetalae</taxon>
        <taxon>asterids</taxon>
        <taxon>lamiids</taxon>
        <taxon>Solanales</taxon>
        <taxon>Solanaceae</taxon>
        <taxon>Solanoideae</taxon>
        <taxon>Datureae</taxon>
        <taxon>Datura</taxon>
    </lineage>
</organism>
<feature type="non-terminal residue" evidence="1">
    <location>
        <position position="67"/>
    </location>
</feature>
<comment type="caution">
    <text evidence="1">The sequence shown here is derived from an EMBL/GenBank/DDBJ whole genome shotgun (WGS) entry which is preliminary data.</text>
</comment>
<evidence type="ECO:0008006" key="3">
    <source>
        <dbReference type="Google" id="ProtNLM"/>
    </source>
</evidence>
<reference evidence="1 2" key="1">
    <citation type="journal article" date="2021" name="BMC Genomics">
        <title>Datura genome reveals duplications of psychoactive alkaloid biosynthetic genes and high mutation rate following tissue culture.</title>
        <authorList>
            <person name="Rajewski A."/>
            <person name="Carter-House D."/>
            <person name="Stajich J."/>
            <person name="Litt A."/>
        </authorList>
    </citation>
    <scope>NUCLEOTIDE SEQUENCE [LARGE SCALE GENOMIC DNA]</scope>
    <source>
        <strain evidence="1">AR-01</strain>
    </source>
</reference>
<name>A0ABS8S7V5_DATST</name>
<protein>
    <recommendedName>
        <fullName evidence="3">Secreted protein</fullName>
    </recommendedName>
</protein>
<dbReference type="Proteomes" id="UP000823775">
    <property type="component" value="Unassembled WGS sequence"/>
</dbReference>
<keyword evidence="2" id="KW-1185">Reference proteome</keyword>
<evidence type="ECO:0000313" key="1">
    <source>
        <dbReference type="EMBL" id="MCD7454908.1"/>
    </source>
</evidence>
<evidence type="ECO:0000313" key="2">
    <source>
        <dbReference type="Proteomes" id="UP000823775"/>
    </source>
</evidence>
<accession>A0ABS8S7V5</accession>
<gene>
    <name evidence="1" type="ORF">HAX54_026503</name>
</gene>
<proteinExistence type="predicted"/>
<dbReference type="EMBL" id="JACEIK010000322">
    <property type="protein sequence ID" value="MCD7454908.1"/>
    <property type="molecule type" value="Genomic_DNA"/>
</dbReference>